<organism evidence="2 3">
    <name type="scientific">Alteromonas australica</name>
    <dbReference type="NCBI Taxonomy" id="589873"/>
    <lineage>
        <taxon>Bacteria</taxon>
        <taxon>Pseudomonadati</taxon>
        <taxon>Pseudomonadota</taxon>
        <taxon>Gammaproteobacteria</taxon>
        <taxon>Alteromonadales</taxon>
        <taxon>Alteromonadaceae</taxon>
        <taxon>Alteromonas/Salinimonas group</taxon>
        <taxon>Alteromonas</taxon>
    </lineage>
</organism>
<dbReference type="InterPro" id="IPR051135">
    <property type="entry name" value="Gal/GlcNAc/GalNAc_ST"/>
</dbReference>
<dbReference type="GO" id="GO:0006044">
    <property type="term" value="P:N-acetylglucosamine metabolic process"/>
    <property type="evidence" value="ECO:0007669"/>
    <property type="project" value="TreeGrafter"/>
</dbReference>
<name>A0A075NZU7_9ALTE</name>
<gene>
    <name evidence="2" type="ORF">EP13_05165</name>
</gene>
<dbReference type="GO" id="GO:0006790">
    <property type="term" value="P:sulfur compound metabolic process"/>
    <property type="evidence" value="ECO:0007669"/>
    <property type="project" value="TreeGrafter"/>
</dbReference>
<feature type="domain" description="Sulfotransferase" evidence="1">
    <location>
        <begin position="5"/>
        <end position="258"/>
    </location>
</feature>
<dbReference type="GO" id="GO:0001517">
    <property type="term" value="F:N-acetylglucosamine 6-O-sulfotransferase activity"/>
    <property type="evidence" value="ECO:0007669"/>
    <property type="project" value="TreeGrafter"/>
</dbReference>
<dbReference type="SUPFAM" id="SSF52540">
    <property type="entry name" value="P-loop containing nucleoside triphosphate hydrolases"/>
    <property type="match status" value="1"/>
</dbReference>
<keyword evidence="3" id="KW-1185">Reference proteome</keyword>
<dbReference type="InterPro" id="IPR000863">
    <property type="entry name" value="Sulfotransferase_dom"/>
</dbReference>
<dbReference type="InterPro" id="IPR027417">
    <property type="entry name" value="P-loop_NTPase"/>
</dbReference>
<reference evidence="2 3" key="1">
    <citation type="submission" date="2014-06" db="EMBL/GenBank/DDBJ databases">
        <title>Genomes of Alteromonas australica, a world apart.</title>
        <authorList>
            <person name="Gonzaga A."/>
            <person name="Lopez-Perez M."/>
            <person name="Rodriguez-Valera F."/>
        </authorList>
    </citation>
    <scope>NUCLEOTIDE SEQUENCE [LARGE SCALE GENOMIC DNA]</scope>
    <source>
        <strain evidence="2 3">H 17</strain>
    </source>
</reference>
<evidence type="ECO:0000313" key="2">
    <source>
        <dbReference type="EMBL" id="AIF98140.1"/>
    </source>
</evidence>
<dbReference type="PANTHER" id="PTHR10704:SF44">
    <property type="entry name" value="LD35051P-RELATED"/>
    <property type="match status" value="1"/>
</dbReference>
<dbReference type="AlphaFoldDB" id="A0A075NZU7"/>
<dbReference type="EMBL" id="CP008849">
    <property type="protein sequence ID" value="AIF98140.1"/>
    <property type="molecule type" value="Genomic_DNA"/>
</dbReference>
<proteinExistence type="predicted"/>
<dbReference type="RefSeq" id="WP_044056335.1">
    <property type="nucleotide sequence ID" value="NZ_CBCSKJ010000001.1"/>
</dbReference>
<dbReference type="Pfam" id="PF00685">
    <property type="entry name" value="Sulfotransfer_1"/>
    <property type="match status" value="1"/>
</dbReference>
<accession>A0A075NZU7</accession>
<dbReference type="Proteomes" id="UP000056090">
    <property type="component" value="Chromosome"/>
</dbReference>
<dbReference type="KEGG" id="aal:EP13_05165"/>
<sequence length="271" mass="31853">MEHVIWISGMPRSGTTWLSQIFASSPDVRLKFCPLFSYEFKNALTEQSTAEEWRELFAAVYTKKSEYLDQHYLRRDGLVPEFKDKNQFPSHLVIKSTRFHHLTEKILTLNPDLRFIHIVRDPRASIYSWISNPYEFPSDADVSVEWKTGRCRKQGVGEFWGFEDWYDTTKQALEMQIKFKERFVVVKYEELKSSPLKTIEQLFSFSGLEVTEQTRDFIRLSQSRTAHNSNKRSVYKDPQKVESWRSALDRNIANTIAAQVKKSELSQFLDG</sequence>
<dbReference type="GeneID" id="78254320"/>
<dbReference type="Gene3D" id="3.40.50.300">
    <property type="entry name" value="P-loop containing nucleotide triphosphate hydrolases"/>
    <property type="match status" value="1"/>
</dbReference>
<dbReference type="PANTHER" id="PTHR10704">
    <property type="entry name" value="CARBOHYDRATE SULFOTRANSFERASE"/>
    <property type="match status" value="1"/>
</dbReference>
<evidence type="ECO:0000259" key="1">
    <source>
        <dbReference type="Pfam" id="PF00685"/>
    </source>
</evidence>
<protein>
    <recommendedName>
        <fullName evidence="1">Sulfotransferase domain-containing protein</fullName>
    </recommendedName>
</protein>
<dbReference type="eggNOG" id="ENOG50327NJ">
    <property type="taxonomic scope" value="Bacteria"/>
</dbReference>
<evidence type="ECO:0000313" key="3">
    <source>
        <dbReference type="Proteomes" id="UP000056090"/>
    </source>
</evidence>